<evidence type="ECO:0000256" key="4">
    <source>
        <dbReference type="PROSITE-ProRule" id="PRU01248"/>
    </source>
</evidence>
<protein>
    <submittedName>
        <fullName evidence="7">Site-specific integrase</fullName>
    </submittedName>
</protein>
<dbReference type="InterPro" id="IPR011010">
    <property type="entry name" value="DNA_brk_join_enz"/>
</dbReference>
<dbReference type="SUPFAM" id="SSF47823">
    <property type="entry name" value="lambda integrase-like, N-terminal domain"/>
    <property type="match status" value="1"/>
</dbReference>
<dbReference type="PROSITE" id="PS51900">
    <property type="entry name" value="CB"/>
    <property type="match status" value="1"/>
</dbReference>
<evidence type="ECO:0000313" key="8">
    <source>
        <dbReference type="Proteomes" id="UP001501243"/>
    </source>
</evidence>
<dbReference type="EMBL" id="BAABGQ010000016">
    <property type="protein sequence ID" value="GAA4509259.1"/>
    <property type="molecule type" value="Genomic_DNA"/>
</dbReference>
<keyword evidence="2 4" id="KW-0238">DNA-binding</keyword>
<dbReference type="InterPro" id="IPR002104">
    <property type="entry name" value="Integrase_catalytic"/>
</dbReference>
<organism evidence="7 8">
    <name type="scientific">Hymenobacter ginsengisoli</name>
    <dbReference type="NCBI Taxonomy" id="1051626"/>
    <lineage>
        <taxon>Bacteria</taxon>
        <taxon>Pseudomonadati</taxon>
        <taxon>Bacteroidota</taxon>
        <taxon>Cytophagia</taxon>
        <taxon>Cytophagales</taxon>
        <taxon>Hymenobacteraceae</taxon>
        <taxon>Hymenobacter</taxon>
    </lineage>
</organism>
<sequence>MAQLPATVPQPFGASLATTVSSAASAYLDAGLHGADNTRRAYLSDLRSFDQFCAKRNYCPLPADVATLIEYVTHLADTPPVPRANARADAPPRPPRKFATLKRHLSAIQKNHQLRGYPSAVAAPELAAVLDGIARLKGKRQKQAPAFTVEHLKEVIRGLDRTTPGGLRDRALLLLGFAGAFRRSELAALDVDHVRLTSKSLLIDMEGSKTNQHGELENKAVFYAPDELFCPVRAVLEWKELLGRTTGPLFVRLSRGAAGEPSRLSKHRLTAKGMNELVQKHFGIHFTAHSLRAAFVTVAVQKGQSNKAIKNQTKQKTDAMIERYARLNDVETFNAAQHLGL</sequence>
<evidence type="ECO:0000259" key="6">
    <source>
        <dbReference type="PROSITE" id="PS51900"/>
    </source>
</evidence>
<comment type="caution">
    <text evidence="7">The sequence shown here is derived from an EMBL/GenBank/DDBJ whole genome shotgun (WGS) entry which is preliminary data.</text>
</comment>
<dbReference type="InterPro" id="IPR044068">
    <property type="entry name" value="CB"/>
</dbReference>
<keyword evidence="3" id="KW-0233">DNA recombination</keyword>
<dbReference type="Proteomes" id="UP001501243">
    <property type="component" value="Unassembled WGS sequence"/>
</dbReference>
<dbReference type="PROSITE" id="PS51898">
    <property type="entry name" value="TYR_RECOMBINASE"/>
    <property type="match status" value="1"/>
</dbReference>
<evidence type="ECO:0000259" key="5">
    <source>
        <dbReference type="PROSITE" id="PS51898"/>
    </source>
</evidence>
<evidence type="ECO:0000256" key="1">
    <source>
        <dbReference type="ARBA" id="ARBA00022908"/>
    </source>
</evidence>
<dbReference type="RefSeq" id="WP_208133241.1">
    <property type="nucleotide sequence ID" value="NZ_BAABGQ010000016.1"/>
</dbReference>
<name>A0ABP8QRW0_9BACT</name>
<dbReference type="Gene3D" id="1.10.443.10">
    <property type="entry name" value="Intergrase catalytic core"/>
    <property type="match status" value="1"/>
</dbReference>
<dbReference type="Gene3D" id="1.10.150.130">
    <property type="match status" value="1"/>
</dbReference>
<dbReference type="InterPro" id="IPR010998">
    <property type="entry name" value="Integrase_recombinase_N"/>
</dbReference>
<dbReference type="PANTHER" id="PTHR34605">
    <property type="entry name" value="PHAGE_INTEGRASE DOMAIN-CONTAINING PROTEIN"/>
    <property type="match status" value="1"/>
</dbReference>
<evidence type="ECO:0000256" key="2">
    <source>
        <dbReference type="ARBA" id="ARBA00023125"/>
    </source>
</evidence>
<keyword evidence="1" id="KW-0229">DNA integration</keyword>
<evidence type="ECO:0000313" key="7">
    <source>
        <dbReference type="EMBL" id="GAA4509259.1"/>
    </source>
</evidence>
<evidence type="ECO:0000256" key="3">
    <source>
        <dbReference type="ARBA" id="ARBA00023172"/>
    </source>
</evidence>
<dbReference type="Pfam" id="PF00589">
    <property type="entry name" value="Phage_integrase"/>
    <property type="match status" value="1"/>
</dbReference>
<dbReference type="InterPro" id="IPR052925">
    <property type="entry name" value="Phage_Integrase-like_Recomb"/>
</dbReference>
<dbReference type="CDD" id="cd00799">
    <property type="entry name" value="INT_Cre_C"/>
    <property type="match status" value="1"/>
</dbReference>
<reference evidence="8" key="1">
    <citation type="journal article" date="2019" name="Int. J. Syst. Evol. Microbiol.">
        <title>The Global Catalogue of Microorganisms (GCM) 10K type strain sequencing project: providing services to taxonomists for standard genome sequencing and annotation.</title>
        <authorList>
            <consortium name="The Broad Institute Genomics Platform"/>
            <consortium name="The Broad Institute Genome Sequencing Center for Infectious Disease"/>
            <person name="Wu L."/>
            <person name="Ma J."/>
        </authorList>
    </citation>
    <scope>NUCLEOTIDE SEQUENCE [LARGE SCALE GENOMIC DNA]</scope>
    <source>
        <strain evidence="8">JCM 17841</strain>
    </source>
</reference>
<dbReference type="SUPFAM" id="SSF56349">
    <property type="entry name" value="DNA breaking-rejoining enzymes"/>
    <property type="match status" value="1"/>
</dbReference>
<dbReference type="PANTHER" id="PTHR34605:SF4">
    <property type="entry name" value="DNA ADENINE METHYLTRANSFERASE"/>
    <property type="match status" value="1"/>
</dbReference>
<proteinExistence type="predicted"/>
<gene>
    <name evidence="7" type="ORF">GCM10023172_42490</name>
</gene>
<feature type="domain" description="Core-binding (CB)" evidence="6">
    <location>
        <begin position="18"/>
        <end position="116"/>
    </location>
</feature>
<feature type="domain" description="Tyr recombinase" evidence="5">
    <location>
        <begin position="142"/>
        <end position="337"/>
    </location>
</feature>
<accession>A0ABP8QRW0</accession>
<keyword evidence="8" id="KW-1185">Reference proteome</keyword>
<dbReference type="InterPro" id="IPR013762">
    <property type="entry name" value="Integrase-like_cat_sf"/>
</dbReference>